<dbReference type="EMBL" id="UYRT01007799">
    <property type="protein sequence ID" value="VDK43499.1"/>
    <property type="molecule type" value="Genomic_DNA"/>
</dbReference>
<feature type="compositionally biased region" description="Polar residues" evidence="2">
    <location>
        <begin position="11"/>
        <end position="22"/>
    </location>
</feature>
<proteinExistence type="predicted"/>
<protein>
    <submittedName>
        <fullName evidence="5">SAM domain-containing protein</fullName>
    </submittedName>
</protein>
<dbReference type="WBParaSite" id="GPUH_0000423601-mRNA-1">
    <property type="protein sequence ID" value="GPUH_0000423601-mRNA-1"/>
    <property type="gene ID" value="GPUH_0000423601"/>
</dbReference>
<keyword evidence="1" id="KW-0175">Coiled coil</keyword>
<sequence length="208" mass="23949">MLSVQDVPGNRMSSLSRESAGSHSEHSTVDSRPCSISRGSTREAMWGNFSPEMRKELRTLVDENRRLFEELVTVEREYKELLQNTLNEKRLRVERLSDFLFDNSNIPSSSRQGLLTHSPLPPHFAVTPSTVTPGSRIFTVSSIQSIEQQETSNSPEPHPIVREDDLAQWLRSFGCDDMTVRRIQEEEYTKQDLIDFVSREDLIRLNLR</sequence>
<evidence type="ECO:0000313" key="3">
    <source>
        <dbReference type="EMBL" id="VDK43499.1"/>
    </source>
</evidence>
<dbReference type="SUPFAM" id="SSF47769">
    <property type="entry name" value="SAM/Pointed domain"/>
    <property type="match status" value="1"/>
</dbReference>
<reference evidence="5" key="1">
    <citation type="submission" date="2016-06" db="UniProtKB">
        <authorList>
            <consortium name="WormBaseParasite"/>
        </authorList>
    </citation>
    <scope>IDENTIFICATION</scope>
</reference>
<evidence type="ECO:0000313" key="5">
    <source>
        <dbReference type="WBParaSite" id="GPUH_0000423601-mRNA-1"/>
    </source>
</evidence>
<reference evidence="3 4" key="2">
    <citation type="submission" date="2018-11" db="EMBL/GenBank/DDBJ databases">
        <authorList>
            <consortium name="Pathogen Informatics"/>
        </authorList>
    </citation>
    <scope>NUCLEOTIDE SEQUENCE [LARGE SCALE GENOMIC DNA]</scope>
</reference>
<feature type="region of interest" description="Disordered" evidence="2">
    <location>
        <begin position="1"/>
        <end position="38"/>
    </location>
</feature>
<evidence type="ECO:0000256" key="2">
    <source>
        <dbReference type="SAM" id="MobiDB-lite"/>
    </source>
</evidence>
<dbReference type="Proteomes" id="UP000271098">
    <property type="component" value="Unassembled WGS sequence"/>
</dbReference>
<accession>A0A183D688</accession>
<evidence type="ECO:0000256" key="1">
    <source>
        <dbReference type="SAM" id="Coils"/>
    </source>
</evidence>
<dbReference type="AlphaFoldDB" id="A0A183D688"/>
<gene>
    <name evidence="3" type="ORF">GPUH_LOCUS4233</name>
</gene>
<organism evidence="5">
    <name type="scientific">Gongylonema pulchrum</name>
    <dbReference type="NCBI Taxonomy" id="637853"/>
    <lineage>
        <taxon>Eukaryota</taxon>
        <taxon>Metazoa</taxon>
        <taxon>Ecdysozoa</taxon>
        <taxon>Nematoda</taxon>
        <taxon>Chromadorea</taxon>
        <taxon>Rhabditida</taxon>
        <taxon>Spirurina</taxon>
        <taxon>Spiruromorpha</taxon>
        <taxon>Spiruroidea</taxon>
        <taxon>Gongylonematidae</taxon>
        <taxon>Gongylonema</taxon>
    </lineage>
</organism>
<name>A0A183D688_9BILA</name>
<dbReference type="InterPro" id="IPR013761">
    <property type="entry name" value="SAM/pointed_sf"/>
</dbReference>
<keyword evidence="4" id="KW-1185">Reference proteome</keyword>
<dbReference type="OrthoDB" id="275301at2759"/>
<evidence type="ECO:0000313" key="4">
    <source>
        <dbReference type="Proteomes" id="UP000271098"/>
    </source>
</evidence>
<feature type="coiled-coil region" evidence="1">
    <location>
        <begin position="57"/>
        <end position="84"/>
    </location>
</feature>